<evidence type="ECO:0000313" key="2">
    <source>
        <dbReference type="EMBL" id="EME36891.1"/>
    </source>
</evidence>
<accession>M2XCW2</accession>
<dbReference type="AlphaFoldDB" id="M2XCW2"/>
<dbReference type="RefSeq" id="WP_006214280.1">
    <property type="nucleotide sequence ID" value="NZ_ANHZ02000007.1"/>
</dbReference>
<keyword evidence="3" id="KW-1185">Reference proteome</keyword>
<gene>
    <name evidence="2" type="ORF">C884_02251</name>
</gene>
<sequence>MARPPLSRLYAPRTLAFAAASGLAEMIPWHRARGAGRAAIIAAPGLGYAGVVAWAMTRRGEADQAQGMPQLSVPGSSGKQGTRPKATPQLVGVTATIAALLSGSAALSMALDGAFERFLVHHGVRRPLLVMGATGLVVGWALEYFDADSDDEQPSQAGAGKHRDDDRPLDAPPRL</sequence>
<protein>
    <submittedName>
        <fullName evidence="2">Uncharacterized protein</fullName>
    </submittedName>
</protein>
<comment type="caution">
    <text evidence="2">The sequence shown here is derived from an EMBL/GenBank/DDBJ whole genome shotgun (WGS) entry which is preliminary data.</text>
</comment>
<evidence type="ECO:0000313" key="3">
    <source>
        <dbReference type="Proteomes" id="UP000009877"/>
    </source>
</evidence>
<organism evidence="2 3">
    <name type="scientific">Kocuria palustris PEL</name>
    <dbReference type="NCBI Taxonomy" id="1236550"/>
    <lineage>
        <taxon>Bacteria</taxon>
        <taxon>Bacillati</taxon>
        <taxon>Actinomycetota</taxon>
        <taxon>Actinomycetes</taxon>
        <taxon>Micrococcales</taxon>
        <taxon>Micrococcaceae</taxon>
        <taxon>Kocuria</taxon>
    </lineage>
</organism>
<feature type="region of interest" description="Disordered" evidence="1">
    <location>
        <begin position="149"/>
        <end position="175"/>
    </location>
</feature>
<dbReference type="Proteomes" id="UP000009877">
    <property type="component" value="Unassembled WGS sequence"/>
</dbReference>
<evidence type="ECO:0000256" key="1">
    <source>
        <dbReference type="SAM" id="MobiDB-lite"/>
    </source>
</evidence>
<reference evidence="2 3" key="1">
    <citation type="journal article" date="2014" name="Genome Announc.">
        <title>Draft Genome Sequence of Kocuria palustris PEL.</title>
        <authorList>
            <person name="Sharma G."/>
            <person name="Khatri I."/>
            <person name="Subramanian S."/>
        </authorList>
    </citation>
    <scope>NUCLEOTIDE SEQUENCE [LARGE SCALE GENOMIC DNA]</scope>
    <source>
        <strain evidence="2 3">PEL</strain>
    </source>
</reference>
<dbReference type="EMBL" id="ANHZ02000007">
    <property type="protein sequence ID" value="EME36891.1"/>
    <property type="molecule type" value="Genomic_DNA"/>
</dbReference>
<feature type="compositionally biased region" description="Polar residues" evidence="1">
    <location>
        <begin position="67"/>
        <end position="80"/>
    </location>
</feature>
<proteinExistence type="predicted"/>
<feature type="region of interest" description="Disordered" evidence="1">
    <location>
        <begin position="63"/>
        <end position="86"/>
    </location>
</feature>
<name>M2XCW2_9MICC</name>